<dbReference type="UniPathway" id="UPA00344"/>
<dbReference type="GO" id="GO:0061799">
    <property type="term" value="F:cyclic pyranopterin monophosphate synthase activity"/>
    <property type="evidence" value="ECO:0007669"/>
    <property type="project" value="UniProtKB-UniRule"/>
</dbReference>
<comment type="similarity">
    <text evidence="7">Belongs to the MoaC family.</text>
</comment>
<feature type="active site" evidence="7">
    <location>
        <position position="131"/>
    </location>
</feature>
<evidence type="ECO:0000313" key="9">
    <source>
        <dbReference type="EMBL" id="OSM05215.1"/>
    </source>
</evidence>
<dbReference type="Pfam" id="PF01967">
    <property type="entry name" value="MoaC"/>
    <property type="match status" value="1"/>
</dbReference>
<evidence type="ECO:0000256" key="4">
    <source>
        <dbReference type="ARBA" id="ARBA00023150"/>
    </source>
</evidence>
<keyword evidence="5 7" id="KW-0456">Lyase</keyword>
<dbReference type="SUPFAM" id="SSF55040">
    <property type="entry name" value="Molybdenum cofactor biosynthesis protein C, MoaC"/>
    <property type="match status" value="1"/>
</dbReference>
<comment type="caution">
    <text evidence="9">The sequence shown here is derived from an EMBL/GenBank/DDBJ whole genome shotgun (WGS) entry which is preliminary data.</text>
</comment>
<evidence type="ECO:0000256" key="3">
    <source>
        <dbReference type="ARBA" id="ARBA00012575"/>
    </source>
</evidence>
<dbReference type="NCBIfam" id="TIGR00581">
    <property type="entry name" value="moaC"/>
    <property type="match status" value="1"/>
</dbReference>
<evidence type="ECO:0000256" key="1">
    <source>
        <dbReference type="ARBA" id="ARBA00001637"/>
    </source>
</evidence>
<dbReference type="InterPro" id="IPR023045">
    <property type="entry name" value="MoaC"/>
</dbReference>
<dbReference type="InterPro" id="IPR036522">
    <property type="entry name" value="MoaC_sf"/>
</dbReference>
<dbReference type="NCBIfam" id="NF006870">
    <property type="entry name" value="PRK09364.1"/>
    <property type="match status" value="1"/>
</dbReference>
<comment type="subunit">
    <text evidence="7">Homohexamer; trimer of dimers.</text>
</comment>
<comment type="pathway">
    <text evidence="2 7">Cofactor biosynthesis; molybdopterin biosynthesis.</text>
</comment>
<name>A0A1Y2K8U1_9PROT</name>
<dbReference type="CDD" id="cd01420">
    <property type="entry name" value="MoaC_PE"/>
    <property type="match status" value="1"/>
</dbReference>
<dbReference type="InterPro" id="IPR050105">
    <property type="entry name" value="MoCo_biosynth_MoaA/MoaC"/>
</dbReference>
<evidence type="ECO:0000259" key="8">
    <source>
        <dbReference type="Pfam" id="PF01967"/>
    </source>
</evidence>
<accession>A0A1Y2K8U1</accession>
<dbReference type="InterPro" id="IPR002820">
    <property type="entry name" value="Mopterin_CF_biosynth-C_dom"/>
</dbReference>
<keyword evidence="10" id="KW-1185">Reference proteome</keyword>
<evidence type="ECO:0000256" key="7">
    <source>
        <dbReference type="HAMAP-Rule" id="MF_01224"/>
    </source>
</evidence>
<keyword evidence="9" id="KW-0378">Hydrolase</keyword>
<organism evidence="9 10">
    <name type="scientific">Magnetofaba australis IT-1</name>
    <dbReference type="NCBI Taxonomy" id="1434232"/>
    <lineage>
        <taxon>Bacteria</taxon>
        <taxon>Pseudomonadati</taxon>
        <taxon>Pseudomonadota</taxon>
        <taxon>Magnetococcia</taxon>
        <taxon>Magnetococcales</taxon>
        <taxon>Magnetococcaceae</taxon>
        <taxon>Magnetofaba</taxon>
    </lineage>
</organism>
<feature type="binding site" evidence="7">
    <location>
        <begin position="116"/>
        <end position="117"/>
    </location>
    <ligand>
        <name>substrate</name>
    </ligand>
</feature>
<dbReference type="EC" id="4.6.1.17" evidence="3 7"/>
<evidence type="ECO:0000256" key="5">
    <source>
        <dbReference type="ARBA" id="ARBA00023239"/>
    </source>
</evidence>
<dbReference type="HAMAP" id="MF_01224_B">
    <property type="entry name" value="MoaC_B"/>
    <property type="match status" value="1"/>
</dbReference>
<dbReference type="Proteomes" id="UP000194003">
    <property type="component" value="Unassembled WGS sequence"/>
</dbReference>
<dbReference type="AlphaFoldDB" id="A0A1Y2K8U1"/>
<proteinExistence type="inferred from homology"/>
<dbReference type="InterPro" id="IPR047594">
    <property type="entry name" value="MoaC_bact/euk"/>
</dbReference>
<dbReference type="GO" id="GO:0006777">
    <property type="term" value="P:Mo-molybdopterin cofactor biosynthetic process"/>
    <property type="evidence" value="ECO:0007669"/>
    <property type="project" value="UniProtKB-UniRule"/>
</dbReference>
<protein>
    <recommendedName>
        <fullName evidence="3 7">Cyclic pyranopterin monophosphate synthase</fullName>
        <ecNumber evidence="3 7">4.6.1.17</ecNumber>
    </recommendedName>
    <alternativeName>
        <fullName evidence="7">Molybdenum cofactor biosynthesis protein C</fullName>
    </alternativeName>
</protein>
<comment type="function">
    <text evidence="6 7">Catalyzes the conversion of (8S)-3',8-cyclo-7,8-dihydroguanosine 5'-triphosphate to cyclic pyranopterin monophosphate (cPMP).</text>
</comment>
<dbReference type="PANTHER" id="PTHR22960:SF29">
    <property type="entry name" value="CYCLIC PYRANOPTERIN MONOPHOSPHATE SYNTHASE"/>
    <property type="match status" value="1"/>
</dbReference>
<dbReference type="EMBL" id="LVJN01000018">
    <property type="protein sequence ID" value="OSM05215.1"/>
    <property type="molecule type" value="Genomic_DNA"/>
</dbReference>
<evidence type="ECO:0000313" key="10">
    <source>
        <dbReference type="Proteomes" id="UP000194003"/>
    </source>
</evidence>
<feature type="domain" description="Molybdopterin cofactor biosynthesis C (MoaC)" evidence="8">
    <location>
        <begin position="18"/>
        <end position="153"/>
    </location>
</feature>
<keyword evidence="4 7" id="KW-0501">Molybdenum cofactor biosynthesis</keyword>
<comment type="catalytic activity">
    <reaction evidence="1 7">
        <text>(8S)-3',8-cyclo-7,8-dihydroguanosine 5'-triphosphate = cyclic pyranopterin phosphate + diphosphate</text>
        <dbReference type="Rhea" id="RHEA:49580"/>
        <dbReference type="ChEBI" id="CHEBI:33019"/>
        <dbReference type="ChEBI" id="CHEBI:59648"/>
        <dbReference type="ChEBI" id="CHEBI:131766"/>
        <dbReference type="EC" id="4.6.1.17"/>
    </reaction>
</comment>
<dbReference type="Gene3D" id="3.30.70.640">
    <property type="entry name" value="Molybdopterin cofactor biosynthesis C (MoaC) domain"/>
    <property type="match status" value="1"/>
</dbReference>
<feature type="binding site" evidence="7">
    <location>
        <begin position="78"/>
        <end position="80"/>
    </location>
    <ligand>
        <name>substrate</name>
    </ligand>
</feature>
<reference evidence="9 10" key="1">
    <citation type="journal article" date="2016" name="BMC Genomics">
        <title>Combined genomic and structural analyses of a cultured magnetotactic bacterium reveals its niche adaptation to a dynamic environment.</title>
        <authorList>
            <person name="Araujo A.C."/>
            <person name="Morillo V."/>
            <person name="Cypriano J."/>
            <person name="Teixeira L.C."/>
            <person name="Leao P."/>
            <person name="Lyra S."/>
            <person name="Almeida L.G."/>
            <person name="Bazylinski D.A."/>
            <person name="Vasconcellos A.T."/>
            <person name="Abreu F."/>
            <person name="Lins U."/>
        </authorList>
    </citation>
    <scope>NUCLEOTIDE SEQUENCE [LARGE SCALE GENOMIC DNA]</scope>
    <source>
        <strain evidence="9 10">IT-1</strain>
    </source>
</reference>
<dbReference type="GO" id="GO:0016787">
    <property type="term" value="F:hydrolase activity"/>
    <property type="evidence" value="ECO:0007669"/>
    <property type="project" value="UniProtKB-KW"/>
</dbReference>
<dbReference type="PANTHER" id="PTHR22960">
    <property type="entry name" value="MOLYBDOPTERIN COFACTOR SYNTHESIS PROTEIN A"/>
    <property type="match status" value="1"/>
</dbReference>
<dbReference type="STRING" id="1434232.MAIT1_03378"/>
<evidence type="ECO:0000256" key="6">
    <source>
        <dbReference type="ARBA" id="ARBA00055087"/>
    </source>
</evidence>
<sequence length="166" mass="17745">MMMSDPLSHFDETGAATMVDVGAKAVTERIAIAGASVCMQPQTLQRILAHGVAKGDVMEVARIAGIMAAKKVDQLIPLCHQLNLTSVKIHFEPVVEASRLEITARVKTSGQTGVEMEALTAASVTALTVYDMVKAMDRAVRIEGIRLLEKCGGKSGHFVRSAQDEP</sequence>
<evidence type="ECO:0000256" key="2">
    <source>
        <dbReference type="ARBA" id="ARBA00005046"/>
    </source>
</evidence>
<gene>
    <name evidence="7" type="primary">moaC</name>
    <name evidence="9" type="ORF">MAIT1_03378</name>
</gene>